<name>A0A656AGV8_VIBCL</name>
<protein>
    <submittedName>
        <fullName evidence="2">Uncharacterized protein</fullName>
    </submittedName>
</protein>
<dbReference type="AlphaFoldDB" id="A0A656AGV8"/>
<evidence type="ECO:0000313" key="2">
    <source>
        <dbReference type="EMBL" id="CSD13664.1"/>
    </source>
</evidence>
<dbReference type="Proteomes" id="UP000041770">
    <property type="component" value="Unassembled WGS sequence"/>
</dbReference>
<feature type="region of interest" description="Disordered" evidence="1">
    <location>
        <begin position="1"/>
        <end position="34"/>
    </location>
</feature>
<proteinExistence type="predicted"/>
<dbReference type="EMBL" id="CWQY01000030">
    <property type="protein sequence ID" value="CSD13664.1"/>
    <property type="molecule type" value="Genomic_DNA"/>
</dbReference>
<evidence type="ECO:0000313" key="3">
    <source>
        <dbReference type="Proteomes" id="UP000041770"/>
    </source>
</evidence>
<evidence type="ECO:0000256" key="1">
    <source>
        <dbReference type="SAM" id="MobiDB-lite"/>
    </source>
</evidence>
<sequence>MPWPKKSRNLGNSIRKFPNRKIPNAARPPKANRASTITETYKATGIRV</sequence>
<organism evidence="2 3">
    <name type="scientific">Vibrio cholerae</name>
    <dbReference type="NCBI Taxonomy" id="666"/>
    <lineage>
        <taxon>Bacteria</taxon>
        <taxon>Pseudomonadati</taxon>
        <taxon>Pseudomonadota</taxon>
        <taxon>Gammaproteobacteria</taxon>
        <taxon>Vibrionales</taxon>
        <taxon>Vibrionaceae</taxon>
        <taxon>Vibrio</taxon>
    </lineage>
</organism>
<gene>
    <name evidence="2" type="ORF">ERS013200_03287</name>
</gene>
<feature type="compositionally biased region" description="Low complexity" evidence="1">
    <location>
        <begin position="20"/>
        <end position="34"/>
    </location>
</feature>
<accession>A0A656AGV8</accession>
<reference evidence="2 3" key="1">
    <citation type="submission" date="2015-07" db="EMBL/GenBank/DDBJ databases">
        <authorList>
            <consortium name="Pathogen Informatics"/>
        </authorList>
    </citation>
    <scope>NUCLEOTIDE SEQUENCE [LARGE SCALE GENOMIC DNA]</scope>
    <source>
        <strain evidence="2 3">A316</strain>
    </source>
</reference>